<dbReference type="AlphaFoldDB" id="A0AA36AH01"/>
<gene>
    <name evidence="1" type="ORF">OCTVUL_1B030039</name>
</gene>
<sequence length="91" mass="10652">MSSDEIIEDYITDFSKSGKRINIGSKEFIHFPTLAAVEELQENILVYIEYLKKLRNDMEIRLKDLLEMNIPSLVEDLFRINAADVDIIKLY</sequence>
<evidence type="ECO:0000313" key="2">
    <source>
        <dbReference type="Proteomes" id="UP001162480"/>
    </source>
</evidence>
<keyword evidence="2" id="KW-1185">Reference proteome</keyword>
<accession>A0AA36AH01</accession>
<protein>
    <submittedName>
        <fullName evidence="1">Uncharacterized protein</fullName>
    </submittedName>
</protein>
<proteinExistence type="predicted"/>
<dbReference type="Proteomes" id="UP001162480">
    <property type="component" value="Chromosome 1"/>
</dbReference>
<organism evidence="1 2">
    <name type="scientific">Octopus vulgaris</name>
    <name type="common">Common octopus</name>
    <dbReference type="NCBI Taxonomy" id="6645"/>
    <lineage>
        <taxon>Eukaryota</taxon>
        <taxon>Metazoa</taxon>
        <taxon>Spiralia</taxon>
        <taxon>Lophotrochozoa</taxon>
        <taxon>Mollusca</taxon>
        <taxon>Cephalopoda</taxon>
        <taxon>Coleoidea</taxon>
        <taxon>Octopodiformes</taxon>
        <taxon>Octopoda</taxon>
        <taxon>Incirrata</taxon>
        <taxon>Octopodidae</taxon>
        <taxon>Octopus</taxon>
    </lineage>
</organism>
<dbReference type="EMBL" id="OX597814">
    <property type="protein sequence ID" value="CAI9715968.1"/>
    <property type="molecule type" value="Genomic_DNA"/>
</dbReference>
<reference evidence="1" key="1">
    <citation type="submission" date="2023-08" db="EMBL/GenBank/DDBJ databases">
        <authorList>
            <person name="Alioto T."/>
            <person name="Alioto T."/>
            <person name="Gomez Garrido J."/>
        </authorList>
    </citation>
    <scope>NUCLEOTIDE SEQUENCE</scope>
</reference>
<name>A0AA36AH01_OCTVU</name>
<evidence type="ECO:0000313" key="1">
    <source>
        <dbReference type="EMBL" id="CAI9715968.1"/>
    </source>
</evidence>